<dbReference type="InterPro" id="IPR036390">
    <property type="entry name" value="WH_DNA-bd_sf"/>
</dbReference>
<gene>
    <name evidence="2" type="ORF">MA03_03425</name>
</gene>
<evidence type="ECO:0000313" key="2">
    <source>
        <dbReference type="EMBL" id="AKG38524.1"/>
    </source>
</evidence>
<evidence type="ECO:0000313" key="3">
    <source>
        <dbReference type="Proteomes" id="UP000067434"/>
    </source>
</evidence>
<dbReference type="SMART" id="SM00347">
    <property type="entry name" value="HTH_MARR"/>
    <property type="match status" value="1"/>
</dbReference>
<dbReference type="PANTHER" id="PTHR37318">
    <property type="entry name" value="BSL7504 PROTEIN"/>
    <property type="match status" value="1"/>
</dbReference>
<sequence length="116" mass="13425">MKANLAELLQELDPILMNPKRFMIVTLLYTIGGMTMGELRKSLGINWGDLDTHLRRLAENGYIELWREPGKHKGLEVKVYLSELGRKKYEELGEKLKGLLEKIFFKDSPILTDYSL</sequence>
<protein>
    <recommendedName>
        <fullName evidence="1">HTH marR-type domain-containing protein</fullName>
    </recommendedName>
</protein>
<keyword evidence="3" id="KW-1185">Reference proteome</keyword>
<dbReference type="GeneID" id="25401250"/>
<dbReference type="InterPro" id="IPR000835">
    <property type="entry name" value="HTH_MarR-typ"/>
</dbReference>
<dbReference type="KEGG" id="thf:MA03_03425"/>
<dbReference type="InterPro" id="IPR036388">
    <property type="entry name" value="WH-like_DNA-bd_sf"/>
</dbReference>
<dbReference type="AlphaFoldDB" id="A0A0F7FGZ2"/>
<dbReference type="SUPFAM" id="SSF46785">
    <property type="entry name" value="Winged helix' DNA-binding domain"/>
    <property type="match status" value="1"/>
</dbReference>
<accession>A0A0F7FGZ2</accession>
<dbReference type="RefSeq" id="WP_052883935.1">
    <property type="nucleotide sequence ID" value="NZ_CP009961.1"/>
</dbReference>
<dbReference type="PATRIC" id="fig|1550241.5.peg.725"/>
<name>A0A0F7FGZ2_9CREN</name>
<dbReference type="GO" id="GO:0003700">
    <property type="term" value="F:DNA-binding transcription factor activity"/>
    <property type="evidence" value="ECO:0007669"/>
    <property type="project" value="InterPro"/>
</dbReference>
<reference evidence="2 3" key="1">
    <citation type="journal article" date="2015" name="Stand. Genomic Sci.">
        <title>Complete genome sequence of and proposal of Thermofilum uzonense sp. nov. a novel hyperthermophilic crenarchaeon and emended description of the genus Thermofilum.</title>
        <authorList>
            <person name="Toshchakov S.V."/>
            <person name="Korzhenkov A.A."/>
            <person name="Samarov N.I."/>
            <person name="Mazunin I.O."/>
            <person name="Mozhey O.I."/>
            <person name="Shmyr I.S."/>
            <person name="Derbikova K.S."/>
            <person name="Taranov E.A."/>
            <person name="Dominova I.N."/>
            <person name="Bonch-Osmolovskaya E.A."/>
            <person name="Patrushev M.V."/>
            <person name="Podosokorskaya O.A."/>
            <person name="Kublanov I.V."/>
        </authorList>
    </citation>
    <scope>NUCLEOTIDE SEQUENCE [LARGE SCALE GENOMIC DNA]</scope>
    <source>
        <strain evidence="2 3">1807-2</strain>
    </source>
</reference>
<dbReference type="STRING" id="1550241.MA03_03425"/>
<dbReference type="EMBL" id="CP009961">
    <property type="protein sequence ID" value="AKG38524.1"/>
    <property type="molecule type" value="Genomic_DNA"/>
</dbReference>
<evidence type="ECO:0000259" key="1">
    <source>
        <dbReference type="SMART" id="SM00347"/>
    </source>
</evidence>
<dbReference type="HOGENOM" id="CLU_2091423_0_0_2"/>
<dbReference type="InterPro" id="IPR027395">
    <property type="entry name" value="WH_DNA-bd_dom"/>
</dbReference>
<dbReference type="Gene3D" id="1.10.10.10">
    <property type="entry name" value="Winged helix-like DNA-binding domain superfamily/Winged helix DNA-binding domain"/>
    <property type="match status" value="1"/>
</dbReference>
<dbReference type="Proteomes" id="UP000067434">
    <property type="component" value="Chromosome"/>
</dbReference>
<dbReference type="OrthoDB" id="41119at2157"/>
<dbReference type="PANTHER" id="PTHR37318:SF1">
    <property type="entry name" value="BSL7504 PROTEIN"/>
    <property type="match status" value="1"/>
</dbReference>
<organism evidence="2 3">
    <name type="scientific">Infirmifilum uzonense</name>
    <dbReference type="NCBI Taxonomy" id="1550241"/>
    <lineage>
        <taxon>Archaea</taxon>
        <taxon>Thermoproteota</taxon>
        <taxon>Thermoprotei</taxon>
        <taxon>Thermofilales</taxon>
        <taxon>Thermofilaceae</taxon>
        <taxon>Infirmifilum</taxon>
    </lineage>
</organism>
<feature type="domain" description="HTH marR-type" evidence="1">
    <location>
        <begin position="10"/>
        <end position="115"/>
    </location>
</feature>
<proteinExistence type="predicted"/>
<dbReference type="Pfam" id="PF13601">
    <property type="entry name" value="HTH_34"/>
    <property type="match status" value="1"/>
</dbReference>